<feature type="region of interest" description="Disordered" evidence="3">
    <location>
        <begin position="44"/>
        <end position="128"/>
    </location>
</feature>
<dbReference type="SUPFAM" id="SSF68906">
    <property type="entry name" value="SAP domain"/>
    <property type="match status" value="1"/>
</dbReference>
<evidence type="ECO:0000259" key="4">
    <source>
        <dbReference type="PROSITE" id="PS50800"/>
    </source>
</evidence>
<dbReference type="InterPro" id="IPR003034">
    <property type="entry name" value="SAP_dom"/>
</dbReference>
<dbReference type="GO" id="GO:0005634">
    <property type="term" value="C:nucleus"/>
    <property type="evidence" value="ECO:0007669"/>
    <property type="project" value="TreeGrafter"/>
</dbReference>
<dbReference type="AlphaFoldDB" id="A0A4P9WHM5"/>
<dbReference type="InterPro" id="IPR036361">
    <property type="entry name" value="SAP_dom_sf"/>
</dbReference>
<comment type="similarity">
    <text evidence="2">Belongs to the SAP domain-containing ribonucleoprotein family.</text>
</comment>
<organism evidence="5 6">
    <name type="scientific">Blyttiomyces helicus</name>
    <dbReference type="NCBI Taxonomy" id="388810"/>
    <lineage>
        <taxon>Eukaryota</taxon>
        <taxon>Fungi</taxon>
        <taxon>Fungi incertae sedis</taxon>
        <taxon>Chytridiomycota</taxon>
        <taxon>Chytridiomycota incertae sedis</taxon>
        <taxon>Chytridiomycetes</taxon>
        <taxon>Chytridiomycetes incertae sedis</taxon>
        <taxon>Blyttiomyces</taxon>
    </lineage>
</organism>
<sequence>MSSAASWKKLRVTDLREELSKLGLETSGNKNELIDRLIAHSAAQTTTPTAATTAPAAKAPANPTPAPAQAPTAAASKPAAIVTAPSAATTAASKTSPATPLSGGETEAERREARAKRFGLAAPTSAPATKAPVLASINSAGPPVSAAYAAMSEEERRKARATRFGPAPVVVTGGASAAGPATAAAPGSAPTADSTKTLIDGPKSAPVGKAPAISIDPEVLKKRIERFGVVNPTLQKVVVDTEENAKKRSRLERFGMVGDAEARKKTKQV</sequence>
<dbReference type="GO" id="GO:0016973">
    <property type="term" value="P:poly(A)+ mRNA export from nucleus"/>
    <property type="evidence" value="ECO:0007669"/>
    <property type="project" value="TreeGrafter"/>
</dbReference>
<dbReference type="InterPro" id="IPR052240">
    <property type="entry name" value="SAP_domain_ribonucleoprotein"/>
</dbReference>
<feature type="compositionally biased region" description="Low complexity" evidence="3">
    <location>
        <begin position="44"/>
        <end position="61"/>
    </location>
</feature>
<dbReference type="Pfam" id="PF02037">
    <property type="entry name" value="SAP"/>
    <property type="match status" value="1"/>
</dbReference>
<dbReference type="PANTHER" id="PTHR46551:SF1">
    <property type="entry name" value="SAP DOMAIN-CONTAINING RIBONUCLEOPROTEIN"/>
    <property type="match status" value="1"/>
</dbReference>
<evidence type="ECO:0000256" key="3">
    <source>
        <dbReference type="SAM" id="MobiDB-lite"/>
    </source>
</evidence>
<feature type="compositionally biased region" description="Low complexity" evidence="3">
    <location>
        <begin position="69"/>
        <end position="102"/>
    </location>
</feature>
<keyword evidence="6" id="KW-1185">Reference proteome</keyword>
<dbReference type="PANTHER" id="PTHR46551">
    <property type="entry name" value="SAP DOMAIN-CONTAINING RIBONUCLEOPROTEIN"/>
    <property type="match status" value="1"/>
</dbReference>
<dbReference type="Proteomes" id="UP000269721">
    <property type="component" value="Unassembled WGS sequence"/>
</dbReference>
<dbReference type="OrthoDB" id="445357at2759"/>
<evidence type="ECO:0000313" key="6">
    <source>
        <dbReference type="Proteomes" id="UP000269721"/>
    </source>
</evidence>
<evidence type="ECO:0000313" key="5">
    <source>
        <dbReference type="EMBL" id="RKO91892.1"/>
    </source>
</evidence>
<name>A0A4P9WHM5_9FUNG</name>
<gene>
    <name evidence="5" type="ORF">BDK51DRAFT_34189</name>
</gene>
<dbReference type="EMBL" id="KZ994858">
    <property type="protein sequence ID" value="RKO91892.1"/>
    <property type="molecule type" value="Genomic_DNA"/>
</dbReference>
<feature type="compositionally biased region" description="Low complexity" evidence="3">
    <location>
        <begin position="175"/>
        <end position="192"/>
    </location>
</feature>
<accession>A0A4P9WHM5</accession>
<dbReference type="SMART" id="SM00513">
    <property type="entry name" value="SAP"/>
    <property type="match status" value="1"/>
</dbReference>
<evidence type="ECO:0000256" key="1">
    <source>
        <dbReference type="ARBA" id="ARBA00022553"/>
    </source>
</evidence>
<feature type="domain" description="SAP" evidence="4">
    <location>
        <begin position="7"/>
        <end position="41"/>
    </location>
</feature>
<reference evidence="6" key="1">
    <citation type="journal article" date="2018" name="Nat. Microbiol.">
        <title>Leveraging single-cell genomics to expand the fungal tree of life.</title>
        <authorList>
            <person name="Ahrendt S.R."/>
            <person name="Quandt C.A."/>
            <person name="Ciobanu D."/>
            <person name="Clum A."/>
            <person name="Salamov A."/>
            <person name="Andreopoulos B."/>
            <person name="Cheng J.F."/>
            <person name="Woyke T."/>
            <person name="Pelin A."/>
            <person name="Henrissat B."/>
            <person name="Reynolds N.K."/>
            <person name="Benny G.L."/>
            <person name="Smith M.E."/>
            <person name="James T.Y."/>
            <person name="Grigoriev I.V."/>
        </authorList>
    </citation>
    <scope>NUCLEOTIDE SEQUENCE [LARGE SCALE GENOMIC DNA]</scope>
</reference>
<feature type="region of interest" description="Disordered" evidence="3">
    <location>
        <begin position="175"/>
        <end position="203"/>
    </location>
</feature>
<evidence type="ECO:0000256" key="2">
    <source>
        <dbReference type="ARBA" id="ARBA00046328"/>
    </source>
</evidence>
<keyword evidence="1" id="KW-0597">Phosphoprotein</keyword>
<dbReference type="PROSITE" id="PS50800">
    <property type="entry name" value="SAP"/>
    <property type="match status" value="1"/>
</dbReference>
<protein>
    <recommendedName>
        <fullName evidence="4">SAP domain-containing protein</fullName>
    </recommendedName>
</protein>
<proteinExistence type="inferred from homology"/>
<dbReference type="Gene3D" id="1.10.720.30">
    <property type="entry name" value="SAP domain"/>
    <property type="match status" value="1"/>
</dbReference>